<evidence type="ECO:0000313" key="3">
    <source>
        <dbReference type="Proteomes" id="UP000199155"/>
    </source>
</evidence>
<dbReference type="InterPro" id="IPR041635">
    <property type="entry name" value="Type_ISP_LLaBIII_C"/>
</dbReference>
<proteinExistence type="predicted"/>
<feature type="domain" description="Type ISP restriction-modification enzyme LLaBIII C-terminal specificity" evidence="1">
    <location>
        <begin position="214"/>
        <end position="338"/>
    </location>
</feature>
<dbReference type="AlphaFoldDB" id="A0A1G8XU66"/>
<keyword evidence="3" id="KW-1185">Reference proteome</keyword>
<feature type="domain" description="Type ISP restriction-modification enzyme LLaBIII C-terminal specificity" evidence="1">
    <location>
        <begin position="17"/>
        <end position="201"/>
    </location>
</feature>
<dbReference type="EMBL" id="FNFF01000003">
    <property type="protein sequence ID" value="SDJ94119.1"/>
    <property type="molecule type" value="Genomic_DNA"/>
</dbReference>
<evidence type="ECO:0000313" key="2">
    <source>
        <dbReference type="EMBL" id="SDJ94119.1"/>
    </source>
</evidence>
<accession>A0A1G8XU66</accession>
<dbReference type="STRING" id="417292.SAMN05421806_103409"/>
<gene>
    <name evidence="2" type="ORF">SAMN05421806_103409</name>
</gene>
<dbReference type="Proteomes" id="UP000199155">
    <property type="component" value="Unassembled WGS sequence"/>
</dbReference>
<protein>
    <recommendedName>
        <fullName evidence="1">Type ISP restriction-modification enzyme LLaBIII C-terminal specificity domain-containing protein</fullName>
    </recommendedName>
</protein>
<sequence length="402" mass="44001">MGTMLGVTQDEAPLVRELMPWGVAPLRIGREWPVAPEAASLKVRWDALMRAEGAGREALFRSTRSRTLRTSVAQLPGQRTRTAPLAHDSGPCPELVKVLHGPFDEQWLIADHRLIDSARPEVWRVAGPEQLFLVELGYVPEGSGPALLATSLIPEGRSPAGRPGRILPLYRRPGGSEPNLAPGLTEFLGRHYGREVLPEHLLTWSLASGRVGAEGVRVPLPADPDIWAHGVELGHRLLWLHLRTGERPKLPGGRRPYVRAALPPRPAELLYDRDEETLHLGEGRIAPVPPEAWDFHVSGVRVLESWFARRTQTAEPGTLAALGPRAWPQERTSELLELITVLALLAELRPRQDELTASAEADPIGAKALRKAGVLPVPDAARRPASVLDHHEEGPGGQFALL</sequence>
<name>A0A1G8XU66_9ACTN</name>
<organism evidence="2 3">
    <name type="scientific">Streptomyces indicus</name>
    <dbReference type="NCBI Taxonomy" id="417292"/>
    <lineage>
        <taxon>Bacteria</taxon>
        <taxon>Bacillati</taxon>
        <taxon>Actinomycetota</taxon>
        <taxon>Actinomycetes</taxon>
        <taxon>Kitasatosporales</taxon>
        <taxon>Streptomycetaceae</taxon>
        <taxon>Streptomyces</taxon>
    </lineage>
</organism>
<dbReference type="Pfam" id="PF18135">
    <property type="entry name" value="Type_ISP_C"/>
    <property type="match status" value="2"/>
</dbReference>
<evidence type="ECO:0000259" key="1">
    <source>
        <dbReference type="Pfam" id="PF18135"/>
    </source>
</evidence>
<reference evidence="2 3" key="1">
    <citation type="submission" date="2016-10" db="EMBL/GenBank/DDBJ databases">
        <authorList>
            <person name="de Groot N.N."/>
        </authorList>
    </citation>
    <scope>NUCLEOTIDE SEQUENCE [LARGE SCALE GENOMIC DNA]</scope>
    <source>
        <strain evidence="2 3">CGMCC 4.5727</strain>
    </source>
</reference>